<dbReference type="KEGG" id="elut:CKA38_00280"/>
<name>A0A2U8DZ94_9BACT</name>
<dbReference type="InterPro" id="IPR039422">
    <property type="entry name" value="MarR/SlyA-like"/>
</dbReference>
<accession>A0A2U8DZ94</accession>
<dbReference type="Proteomes" id="UP000244896">
    <property type="component" value="Chromosome"/>
</dbReference>
<evidence type="ECO:0000259" key="1">
    <source>
        <dbReference type="PROSITE" id="PS50995"/>
    </source>
</evidence>
<reference evidence="2 3" key="1">
    <citation type="journal article" date="2018" name="Syst. Appl. Microbiol.">
        <title>Ereboglobus luteus gen. nov. sp. nov. from cockroach guts, and new insights into the oxygen relationship of the genera Opitutus and Didymococcus (Verrucomicrobia: Opitutaceae).</title>
        <authorList>
            <person name="Tegtmeier D."/>
            <person name="Belitz A."/>
            <person name="Radek R."/>
            <person name="Heimerl T."/>
            <person name="Brune A."/>
        </authorList>
    </citation>
    <scope>NUCLEOTIDE SEQUENCE [LARGE SCALE GENOMIC DNA]</scope>
    <source>
        <strain evidence="2 3">Ho45</strain>
    </source>
</reference>
<feature type="domain" description="HTH marR-type" evidence="1">
    <location>
        <begin position="1"/>
        <end position="141"/>
    </location>
</feature>
<dbReference type="Pfam" id="PF12802">
    <property type="entry name" value="MarR_2"/>
    <property type="match status" value="1"/>
</dbReference>
<dbReference type="SMART" id="SM00347">
    <property type="entry name" value="HTH_MARR"/>
    <property type="match status" value="1"/>
</dbReference>
<dbReference type="OrthoDB" id="195527at2"/>
<dbReference type="Gene3D" id="1.10.10.10">
    <property type="entry name" value="Winged helix-like DNA-binding domain superfamily/Winged helix DNA-binding domain"/>
    <property type="match status" value="1"/>
</dbReference>
<organism evidence="2 3">
    <name type="scientific">Ereboglobus luteus</name>
    <dbReference type="NCBI Taxonomy" id="1796921"/>
    <lineage>
        <taxon>Bacteria</taxon>
        <taxon>Pseudomonadati</taxon>
        <taxon>Verrucomicrobiota</taxon>
        <taxon>Opitutia</taxon>
        <taxon>Opitutales</taxon>
        <taxon>Opitutaceae</taxon>
        <taxon>Ereboglobus</taxon>
    </lineage>
</organism>
<dbReference type="PANTHER" id="PTHR33164">
    <property type="entry name" value="TRANSCRIPTIONAL REGULATOR, MARR FAMILY"/>
    <property type="match status" value="1"/>
</dbReference>
<dbReference type="EMBL" id="CP023004">
    <property type="protein sequence ID" value="AWI07901.1"/>
    <property type="molecule type" value="Genomic_DNA"/>
</dbReference>
<keyword evidence="3" id="KW-1185">Reference proteome</keyword>
<evidence type="ECO:0000313" key="2">
    <source>
        <dbReference type="EMBL" id="AWI07901.1"/>
    </source>
</evidence>
<proteinExistence type="predicted"/>
<dbReference type="AlphaFoldDB" id="A0A2U8DZ94"/>
<gene>
    <name evidence="2" type="ORF">CKA38_00280</name>
</gene>
<dbReference type="PANTHER" id="PTHR33164:SF43">
    <property type="entry name" value="HTH-TYPE TRANSCRIPTIONAL REPRESSOR YETL"/>
    <property type="match status" value="1"/>
</dbReference>
<dbReference type="RefSeq" id="WP_108823709.1">
    <property type="nucleotide sequence ID" value="NZ_CP023004.1"/>
</dbReference>
<dbReference type="GO" id="GO:0006950">
    <property type="term" value="P:response to stress"/>
    <property type="evidence" value="ECO:0007669"/>
    <property type="project" value="TreeGrafter"/>
</dbReference>
<evidence type="ECO:0000313" key="3">
    <source>
        <dbReference type="Proteomes" id="UP000244896"/>
    </source>
</evidence>
<dbReference type="SUPFAM" id="SSF46785">
    <property type="entry name" value="Winged helix' DNA-binding domain"/>
    <property type="match status" value="1"/>
</dbReference>
<dbReference type="GO" id="GO:0003700">
    <property type="term" value="F:DNA-binding transcription factor activity"/>
    <property type="evidence" value="ECO:0007669"/>
    <property type="project" value="InterPro"/>
</dbReference>
<dbReference type="InterPro" id="IPR036388">
    <property type="entry name" value="WH-like_DNA-bd_sf"/>
</dbReference>
<protein>
    <recommendedName>
        <fullName evidence="1">HTH marR-type domain-containing protein</fullName>
    </recommendedName>
</protein>
<sequence length="147" mass="16114">MHITTHILGTAGDLRKAAARVFRRHGLSPAQFNVLNLLSDQPDGLSAGVLAEELVVDPSNVTGLLQRMKRDGLLVTKRSPEDARMHVARLSAKGRRLWEVSYADYANELAQFDAMLDEAGVSPDLLKELTGLIVMISEFCRQKATAS</sequence>
<dbReference type="InterPro" id="IPR036390">
    <property type="entry name" value="WH_DNA-bd_sf"/>
</dbReference>
<dbReference type="InterPro" id="IPR000835">
    <property type="entry name" value="HTH_MarR-typ"/>
</dbReference>
<dbReference type="PROSITE" id="PS50995">
    <property type="entry name" value="HTH_MARR_2"/>
    <property type="match status" value="1"/>
</dbReference>